<feature type="domain" description="F-box" evidence="1">
    <location>
        <begin position="4"/>
        <end position="50"/>
    </location>
</feature>
<protein>
    <recommendedName>
        <fullName evidence="1">F-box domain-containing protein</fullName>
    </recommendedName>
</protein>
<dbReference type="SUPFAM" id="SSF52047">
    <property type="entry name" value="RNI-like"/>
    <property type="match status" value="1"/>
</dbReference>
<reference evidence="2 3" key="1">
    <citation type="submission" date="2024-01" db="EMBL/GenBank/DDBJ databases">
        <title>The genomes of 5 underutilized Papilionoideae crops provide insights into root nodulation and disease resistance.</title>
        <authorList>
            <person name="Yuan L."/>
        </authorList>
    </citation>
    <scope>NUCLEOTIDE SEQUENCE [LARGE SCALE GENOMIC DNA]</scope>
    <source>
        <strain evidence="2">LY-2023</strain>
        <tissue evidence="2">Leaf</tissue>
    </source>
</reference>
<evidence type="ECO:0000259" key="1">
    <source>
        <dbReference type="PROSITE" id="PS50181"/>
    </source>
</evidence>
<dbReference type="Proteomes" id="UP001359559">
    <property type="component" value="Unassembled WGS sequence"/>
</dbReference>
<comment type="caution">
    <text evidence="2">The sequence shown here is derived from an EMBL/GenBank/DDBJ whole genome shotgun (WGS) entry which is preliminary data.</text>
</comment>
<dbReference type="Gene3D" id="1.20.1280.50">
    <property type="match status" value="1"/>
</dbReference>
<organism evidence="2 3">
    <name type="scientific">Clitoria ternatea</name>
    <name type="common">Butterfly pea</name>
    <dbReference type="NCBI Taxonomy" id="43366"/>
    <lineage>
        <taxon>Eukaryota</taxon>
        <taxon>Viridiplantae</taxon>
        <taxon>Streptophyta</taxon>
        <taxon>Embryophyta</taxon>
        <taxon>Tracheophyta</taxon>
        <taxon>Spermatophyta</taxon>
        <taxon>Magnoliopsida</taxon>
        <taxon>eudicotyledons</taxon>
        <taxon>Gunneridae</taxon>
        <taxon>Pentapetalae</taxon>
        <taxon>rosids</taxon>
        <taxon>fabids</taxon>
        <taxon>Fabales</taxon>
        <taxon>Fabaceae</taxon>
        <taxon>Papilionoideae</taxon>
        <taxon>50 kb inversion clade</taxon>
        <taxon>NPAAA clade</taxon>
        <taxon>indigoferoid/millettioid clade</taxon>
        <taxon>Phaseoleae</taxon>
        <taxon>Clitoria</taxon>
    </lineage>
</organism>
<dbReference type="SUPFAM" id="SSF81383">
    <property type="entry name" value="F-box domain"/>
    <property type="match status" value="1"/>
</dbReference>
<evidence type="ECO:0000313" key="2">
    <source>
        <dbReference type="EMBL" id="KAK7294982.1"/>
    </source>
</evidence>
<gene>
    <name evidence="2" type="ORF">RJT34_17883</name>
</gene>
<dbReference type="InterPro" id="IPR032675">
    <property type="entry name" value="LRR_dom_sf"/>
</dbReference>
<sequence length="265" mass="30309">MKKNKSIEAIPNEVLLRIFTALNVLELAVVSMVSKSWNQASRDPSLWDKIDLRRIYPNKLLPHNSSSTKITQFLKHVLSLSNGNTRCFIFGCFTCKWDKHIIYAAERTPNLKRLVLPSSGYITSGLDKAMKSWGGLESITITNNNIFYHGLLPAIGKYCKNVTKMDIWCVFEKHHAEGLIKNIPKLTTLKFGEVIVDMKVLRCVLNANMKHLEVVNLSHSLIWDAEYLGDMVKVYHIADLQKELDPSSFRKLVFCQETRCPRCKP</sequence>
<dbReference type="PROSITE" id="PS50181">
    <property type="entry name" value="FBOX"/>
    <property type="match status" value="1"/>
</dbReference>
<dbReference type="EMBL" id="JAYKXN010000004">
    <property type="protein sequence ID" value="KAK7294982.1"/>
    <property type="molecule type" value="Genomic_DNA"/>
</dbReference>
<dbReference type="AlphaFoldDB" id="A0AAN9JA57"/>
<proteinExistence type="predicted"/>
<dbReference type="InterPro" id="IPR036047">
    <property type="entry name" value="F-box-like_dom_sf"/>
</dbReference>
<dbReference type="PANTHER" id="PTHR38926:SF10">
    <property type="entry name" value="F-BOX DOMAIN-CONTAINING PROTEIN"/>
    <property type="match status" value="1"/>
</dbReference>
<keyword evidence="3" id="KW-1185">Reference proteome</keyword>
<dbReference type="InterPro" id="IPR001810">
    <property type="entry name" value="F-box_dom"/>
</dbReference>
<evidence type="ECO:0000313" key="3">
    <source>
        <dbReference type="Proteomes" id="UP001359559"/>
    </source>
</evidence>
<dbReference type="Gene3D" id="3.80.10.10">
    <property type="entry name" value="Ribonuclease Inhibitor"/>
    <property type="match status" value="1"/>
</dbReference>
<name>A0AAN9JA57_CLITE</name>
<accession>A0AAN9JA57</accession>
<dbReference type="Pfam" id="PF12937">
    <property type="entry name" value="F-box-like"/>
    <property type="match status" value="1"/>
</dbReference>
<dbReference type="SMART" id="SM00256">
    <property type="entry name" value="FBOX"/>
    <property type="match status" value="1"/>
</dbReference>
<dbReference type="PANTHER" id="PTHR38926">
    <property type="entry name" value="F-BOX DOMAIN CONTAINING PROTEIN, EXPRESSED"/>
    <property type="match status" value="1"/>
</dbReference>